<gene>
    <name evidence="8" type="ORF">C8A03DRAFT_11617</name>
</gene>
<reference evidence="8" key="2">
    <citation type="submission" date="2023-05" db="EMBL/GenBank/DDBJ databases">
        <authorList>
            <consortium name="Lawrence Berkeley National Laboratory"/>
            <person name="Steindorff A."/>
            <person name="Hensen N."/>
            <person name="Bonometti L."/>
            <person name="Westerberg I."/>
            <person name="Brannstrom I.O."/>
            <person name="Guillou S."/>
            <person name="Cros-Aarteil S."/>
            <person name="Calhoun S."/>
            <person name="Haridas S."/>
            <person name="Kuo A."/>
            <person name="Mondo S."/>
            <person name="Pangilinan J."/>
            <person name="Riley R."/>
            <person name="Labutti K."/>
            <person name="Andreopoulos B."/>
            <person name="Lipzen A."/>
            <person name="Chen C."/>
            <person name="Yanf M."/>
            <person name="Daum C."/>
            <person name="Ng V."/>
            <person name="Clum A."/>
            <person name="Ohm R."/>
            <person name="Martin F."/>
            <person name="Silar P."/>
            <person name="Natvig D."/>
            <person name="Lalanne C."/>
            <person name="Gautier V."/>
            <person name="Ament-Velasquez S.L."/>
            <person name="Kruys A."/>
            <person name="Hutchinson M.I."/>
            <person name="Powell A.J."/>
            <person name="Barry K."/>
            <person name="Miller A.N."/>
            <person name="Grigoriev I.V."/>
            <person name="Debuchy R."/>
            <person name="Gladieux P."/>
            <person name="Thoren M.H."/>
            <person name="Johannesson H."/>
        </authorList>
    </citation>
    <scope>NUCLEOTIDE SEQUENCE</scope>
    <source>
        <strain evidence="8">CBS 532.94</strain>
    </source>
</reference>
<feature type="compositionally biased region" description="Polar residues" evidence="5">
    <location>
        <begin position="422"/>
        <end position="437"/>
    </location>
</feature>
<feature type="compositionally biased region" description="Pro residues" evidence="5">
    <location>
        <begin position="15"/>
        <end position="26"/>
    </location>
</feature>
<dbReference type="PROSITE" id="PS50145">
    <property type="entry name" value="ZF_TRAF"/>
    <property type="match status" value="1"/>
</dbReference>
<dbReference type="SMART" id="SM00184">
    <property type="entry name" value="RING"/>
    <property type="match status" value="1"/>
</dbReference>
<feature type="region of interest" description="Disordered" evidence="5">
    <location>
        <begin position="1"/>
        <end position="30"/>
    </location>
</feature>
<dbReference type="GO" id="GO:0008270">
    <property type="term" value="F:zinc ion binding"/>
    <property type="evidence" value="ECO:0007669"/>
    <property type="project" value="UniProtKB-KW"/>
</dbReference>
<evidence type="ECO:0000256" key="5">
    <source>
        <dbReference type="SAM" id="MobiDB-lite"/>
    </source>
</evidence>
<evidence type="ECO:0000256" key="3">
    <source>
        <dbReference type="ARBA" id="ARBA00022833"/>
    </source>
</evidence>
<comment type="caution">
    <text evidence="8">The sequence shown here is derived from an EMBL/GenBank/DDBJ whole genome shotgun (WGS) entry which is preliminary data.</text>
</comment>
<evidence type="ECO:0000259" key="7">
    <source>
        <dbReference type="PROSITE" id="PS50145"/>
    </source>
</evidence>
<feature type="compositionally biased region" description="Basic and acidic residues" evidence="5">
    <location>
        <begin position="469"/>
        <end position="481"/>
    </location>
</feature>
<organism evidence="8 9">
    <name type="scientific">Achaetomium macrosporum</name>
    <dbReference type="NCBI Taxonomy" id="79813"/>
    <lineage>
        <taxon>Eukaryota</taxon>
        <taxon>Fungi</taxon>
        <taxon>Dikarya</taxon>
        <taxon>Ascomycota</taxon>
        <taxon>Pezizomycotina</taxon>
        <taxon>Sordariomycetes</taxon>
        <taxon>Sordariomycetidae</taxon>
        <taxon>Sordariales</taxon>
        <taxon>Chaetomiaceae</taxon>
        <taxon>Achaetomium</taxon>
    </lineage>
</organism>
<keyword evidence="2 4" id="KW-0863">Zinc-finger</keyword>
<evidence type="ECO:0000259" key="6">
    <source>
        <dbReference type="PROSITE" id="PS50089"/>
    </source>
</evidence>
<dbReference type="Gene3D" id="3.30.40.10">
    <property type="entry name" value="Zinc/RING finger domain, C3HC4 (zinc finger)"/>
    <property type="match status" value="3"/>
</dbReference>
<reference evidence="8" key="1">
    <citation type="journal article" date="2023" name="Mol. Phylogenet. Evol.">
        <title>Genome-scale phylogeny and comparative genomics of the fungal order Sordariales.</title>
        <authorList>
            <person name="Hensen N."/>
            <person name="Bonometti L."/>
            <person name="Westerberg I."/>
            <person name="Brannstrom I.O."/>
            <person name="Guillou S."/>
            <person name="Cros-Aarteil S."/>
            <person name="Calhoun S."/>
            <person name="Haridas S."/>
            <person name="Kuo A."/>
            <person name="Mondo S."/>
            <person name="Pangilinan J."/>
            <person name="Riley R."/>
            <person name="LaButti K."/>
            <person name="Andreopoulos B."/>
            <person name="Lipzen A."/>
            <person name="Chen C."/>
            <person name="Yan M."/>
            <person name="Daum C."/>
            <person name="Ng V."/>
            <person name="Clum A."/>
            <person name="Steindorff A."/>
            <person name="Ohm R.A."/>
            <person name="Martin F."/>
            <person name="Silar P."/>
            <person name="Natvig D.O."/>
            <person name="Lalanne C."/>
            <person name="Gautier V."/>
            <person name="Ament-Velasquez S.L."/>
            <person name="Kruys A."/>
            <person name="Hutchinson M.I."/>
            <person name="Powell A.J."/>
            <person name="Barry K."/>
            <person name="Miller A.N."/>
            <person name="Grigoriev I.V."/>
            <person name="Debuchy R."/>
            <person name="Gladieux P."/>
            <person name="Hiltunen Thoren M."/>
            <person name="Johannesson H."/>
        </authorList>
    </citation>
    <scope>NUCLEOTIDE SEQUENCE</scope>
    <source>
        <strain evidence="8">CBS 532.94</strain>
    </source>
</reference>
<feature type="domain" description="TRAF-type" evidence="7">
    <location>
        <begin position="201"/>
        <end position="248"/>
    </location>
</feature>
<dbReference type="PANTHER" id="PTHR10131">
    <property type="entry name" value="TNF RECEPTOR ASSOCIATED FACTOR"/>
    <property type="match status" value="1"/>
</dbReference>
<keyword evidence="8" id="KW-0675">Receptor</keyword>
<dbReference type="PANTHER" id="PTHR10131:SF94">
    <property type="entry name" value="TNF RECEPTOR-ASSOCIATED FACTOR 4"/>
    <property type="match status" value="1"/>
</dbReference>
<keyword evidence="9" id="KW-1185">Reference proteome</keyword>
<evidence type="ECO:0000313" key="9">
    <source>
        <dbReference type="Proteomes" id="UP001303760"/>
    </source>
</evidence>
<proteinExistence type="predicted"/>
<dbReference type="Proteomes" id="UP001303760">
    <property type="component" value="Unassembled WGS sequence"/>
</dbReference>
<accession>A0AAN7CJH2</accession>
<dbReference type="InterPro" id="IPR013083">
    <property type="entry name" value="Znf_RING/FYVE/PHD"/>
</dbReference>
<dbReference type="SUPFAM" id="SSF49599">
    <property type="entry name" value="TRAF domain-like"/>
    <property type="match status" value="1"/>
</dbReference>
<feature type="region of interest" description="Disordered" evidence="5">
    <location>
        <begin position="332"/>
        <end position="351"/>
    </location>
</feature>
<keyword evidence="3 4" id="KW-0862">Zinc</keyword>
<feature type="compositionally biased region" description="Polar residues" evidence="5">
    <location>
        <begin position="332"/>
        <end position="344"/>
    </location>
</feature>
<dbReference type="Pfam" id="PF13923">
    <property type="entry name" value="zf-C3HC4_2"/>
    <property type="match status" value="1"/>
</dbReference>
<protein>
    <submittedName>
        <fullName evidence="8">TNF receptor-associated factor 6</fullName>
    </submittedName>
</protein>
<keyword evidence="1 4" id="KW-0479">Metal-binding</keyword>
<evidence type="ECO:0000256" key="1">
    <source>
        <dbReference type="ARBA" id="ARBA00022723"/>
    </source>
</evidence>
<evidence type="ECO:0000256" key="2">
    <source>
        <dbReference type="ARBA" id="ARBA00022771"/>
    </source>
</evidence>
<dbReference type="InterPro" id="IPR001293">
    <property type="entry name" value="Znf_TRAF"/>
</dbReference>
<dbReference type="InterPro" id="IPR001841">
    <property type="entry name" value="Znf_RING"/>
</dbReference>
<dbReference type="PROSITE" id="PS00518">
    <property type="entry name" value="ZF_RING_1"/>
    <property type="match status" value="1"/>
</dbReference>
<dbReference type="PROSITE" id="PS50089">
    <property type="entry name" value="ZF_RING_2"/>
    <property type="match status" value="1"/>
</dbReference>
<feature type="region of interest" description="Disordered" evidence="5">
    <location>
        <begin position="422"/>
        <end position="481"/>
    </location>
</feature>
<evidence type="ECO:0000256" key="4">
    <source>
        <dbReference type="PROSITE-ProRule" id="PRU00207"/>
    </source>
</evidence>
<feature type="compositionally biased region" description="Polar residues" evidence="5">
    <location>
        <begin position="312"/>
        <end position="322"/>
    </location>
</feature>
<dbReference type="InterPro" id="IPR017907">
    <property type="entry name" value="Znf_RING_CS"/>
</dbReference>
<feature type="domain" description="RING-type" evidence="6">
    <location>
        <begin position="65"/>
        <end position="103"/>
    </location>
</feature>
<evidence type="ECO:0000313" key="8">
    <source>
        <dbReference type="EMBL" id="KAK4242197.1"/>
    </source>
</evidence>
<dbReference type="SUPFAM" id="SSF57850">
    <property type="entry name" value="RING/U-box"/>
    <property type="match status" value="1"/>
</dbReference>
<dbReference type="EMBL" id="MU860011">
    <property type="protein sequence ID" value="KAK4242197.1"/>
    <property type="molecule type" value="Genomic_DNA"/>
</dbReference>
<dbReference type="AlphaFoldDB" id="A0AAN7CJH2"/>
<feature type="zinc finger region" description="TRAF-type" evidence="4">
    <location>
        <begin position="201"/>
        <end position="248"/>
    </location>
</feature>
<name>A0AAN7CJH2_9PEZI</name>
<feature type="compositionally biased region" description="Polar residues" evidence="5">
    <location>
        <begin position="446"/>
        <end position="458"/>
    </location>
</feature>
<feature type="region of interest" description="Disordered" evidence="5">
    <location>
        <begin position="294"/>
        <end position="322"/>
    </location>
</feature>
<sequence>MPPPNTPEGGVTAPTSPPASPTPSQPTSPLTRSEIAELSLPKSSILELDYQSIEYIGPVDETLLCPICRTPFHSPITTPCGHTFCAGCINRALELQSVCPIDRQPINKTRDYCRLPLIVKDQLDRLKVKCPNKGCDHECLREHLEGHYGRRCEFTPVRCPESSCTKYIARRDAKAENGCLHQEFTCRFCEKVLTWEECDDHYDYSCNGATARCEECGKQVMRHRLGKHLSQDCPEAEARCKWHAAGCKVADKRRVVQEHEHSGCTFEVISRLIDQRAEDREMINDLTGRLARLEAASSRRRRPRERREPHNESSLINGSPLNLLSTEATGASNLTRNDDMSPSSGFADDDGAWASPEDYMLAQFERIEGQLEGIRKKMMEMDAHQSLGLLQTTARVNEQLAELGSKVGVLNMHTTWLMNMQRQSHTQQRTASTSTGPPSAGISHAGDTSTTRAVSSETGVRYQAGSRRSSSDGRGEHPPRL</sequence>
<dbReference type="Pfam" id="PF02176">
    <property type="entry name" value="zf-TRAF"/>
    <property type="match status" value="1"/>
</dbReference>